<dbReference type="Gene3D" id="3.10.129.10">
    <property type="entry name" value="Hotdog Thioesterase"/>
    <property type="match status" value="1"/>
</dbReference>
<name>A0A0L0FR47_9EUKA</name>
<proteinExistence type="predicted"/>
<evidence type="ECO:0000313" key="1">
    <source>
        <dbReference type="EMBL" id="KNC79240.1"/>
    </source>
</evidence>
<dbReference type="OrthoDB" id="201170at2759"/>
<dbReference type="SUPFAM" id="SSF54637">
    <property type="entry name" value="Thioesterase/thiol ester dehydrase-isomerase"/>
    <property type="match status" value="1"/>
</dbReference>
<organism evidence="1 2">
    <name type="scientific">Sphaeroforma arctica JP610</name>
    <dbReference type="NCBI Taxonomy" id="667725"/>
    <lineage>
        <taxon>Eukaryota</taxon>
        <taxon>Ichthyosporea</taxon>
        <taxon>Ichthyophonida</taxon>
        <taxon>Sphaeroforma</taxon>
    </lineage>
</organism>
<dbReference type="CDD" id="cd00586">
    <property type="entry name" value="4HBT"/>
    <property type="match status" value="1"/>
</dbReference>
<dbReference type="AlphaFoldDB" id="A0A0L0FR47"/>
<evidence type="ECO:0000313" key="2">
    <source>
        <dbReference type="Proteomes" id="UP000054560"/>
    </source>
</evidence>
<sequence length="148" mass="16627">MFRGLSTMRCAATTSLLSRGWLQTLTHTTKPSTGYAVARVLIAPLSISSSNAKGVEEVTVRNPVIEDYPVVQTLDVQWGEMDAFQHVNNVTYFRYFETARMEYFERIQYLQHMDKGKGGPILGETTCKYVLCPALLFVRPCSSPSHSI</sequence>
<evidence type="ECO:0008006" key="3">
    <source>
        <dbReference type="Google" id="ProtNLM"/>
    </source>
</evidence>
<dbReference type="EMBL" id="KQ242342">
    <property type="protein sequence ID" value="KNC79240.1"/>
    <property type="molecule type" value="Genomic_DNA"/>
</dbReference>
<protein>
    <recommendedName>
        <fullName evidence="3">Thioesterase domain-containing protein</fullName>
    </recommendedName>
</protein>
<gene>
    <name evidence="1" type="ORF">SARC_08364</name>
</gene>
<dbReference type="RefSeq" id="XP_014153142.1">
    <property type="nucleotide sequence ID" value="XM_014297667.1"/>
</dbReference>
<reference evidence="1 2" key="1">
    <citation type="submission" date="2011-02" db="EMBL/GenBank/DDBJ databases">
        <title>The Genome Sequence of Sphaeroforma arctica JP610.</title>
        <authorList>
            <consortium name="The Broad Institute Genome Sequencing Platform"/>
            <person name="Russ C."/>
            <person name="Cuomo C."/>
            <person name="Young S.K."/>
            <person name="Zeng Q."/>
            <person name="Gargeya S."/>
            <person name="Alvarado L."/>
            <person name="Berlin A."/>
            <person name="Chapman S.B."/>
            <person name="Chen Z."/>
            <person name="Freedman E."/>
            <person name="Gellesch M."/>
            <person name="Goldberg J."/>
            <person name="Griggs A."/>
            <person name="Gujja S."/>
            <person name="Heilman E."/>
            <person name="Heiman D."/>
            <person name="Howarth C."/>
            <person name="Mehta T."/>
            <person name="Neiman D."/>
            <person name="Pearson M."/>
            <person name="Roberts A."/>
            <person name="Saif S."/>
            <person name="Shea T."/>
            <person name="Shenoy N."/>
            <person name="Sisk P."/>
            <person name="Stolte C."/>
            <person name="Sykes S."/>
            <person name="White J."/>
            <person name="Yandava C."/>
            <person name="Burger G."/>
            <person name="Gray M.W."/>
            <person name="Holland P.W.H."/>
            <person name="King N."/>
            <person name="Lang F.B.F."/>
            <person name="Roger A.J."/>
            <person name="Ruiz-Trillo I."/>
            <person name="Haas B."/>
            <person name="Nusbaum C."/>
            <person name="Birren B."/>
        </authorList>
    </citation>
    <scope>NUCLEOTIDE SEQUENCE [LARGE SCALE GENOMIC DNA]</scope>
    <source>
        <strain evidence="1 2">JP610</strain>
    </source>
</reference>
<dbReference type="InterPro" id="IPR029069">
    <property type="entry name" value="HotDog_dom_sf"/>
</dbReference>
<dbReference type="GeneID" id="25908868"/>
<accession>A0A0L0FR47</accession>
<keyword evidence="2" id="KW-1185">Reference proteome</keyword>
<dbReference type="Pfam" id="PF13279">
    <property type="entry name" value="4HBT_2"/>
    <property type="match status" value="1"/>
</dbReference>
<dbReference type="Proteomes" id="UP000054560">
    <property type="component" value="Unassembled WGS sequence"/>
</dbReference>